<comment type="pathway">
    <text evidence="1 9">Protein modification; protein sumoylation.</text>
</comment>
<feature type="binding site" evidence="12">
    <location>
        <position position="486"/>
    </location>
    <ligand>
        <name>Zn(2+)</name>
        <dbReference type="ChEBI" id="CHEBI:29105"/>
    </ligand>
</feature>
<dbReference type="Pfam" id="PF00899">
    <property type="entry name" value="ThiF"/>
    <property type="match status" value="1"/>
</dbReference>
<dbReference type="PANTHER" id="PTHR10953">
    <property type="entry name" value="UBIQUITIN-ACTIVATING ENZYME E1"/>
    <property type="match status" value="1"/>
</dbReference>
<comment type="similarity">
    <text evidence="2 9">Belongs to the ubiquitin-activating E1 family.</text>
</comment>
<feature type="binding site" evidence="11">
    <location>
        <begin position="68"/>
        <end position="71"/>
    </location>
    <ligand>
        <name>ATP</name>
        <dbReference type="ChEBI" id="CHEBI:30616"/>
    </ligand>
</feature>
<dbReference type="STRING" id="691883.A0A058Z5E2"/>
<evidence type="ECO:0000256" key="14">
    <source>
        <dbReference type="SAM" id="MobiDB-lite"/>
    </source>
</evidence>
<dbReference type="InterPro" id="IPR033127">
    <property type="entry name" value="UBQ-activ_enz_E1_Cys_AS"/>
</dbReference>
<dbReference type="SUPFAM" id="SSF69572">
    <property type="entry name" value="Activating enzymes of the ubiquitin-like proteins"/>
    <property type="match status" value="1"/>
</dbReference>
<dbReference type="GO" id="GO:0016925">
    <property type="term" value="P:protein sumoylation"/>
    <property type="evidence" value="ECO:0007669"/>
    <property type="project" value="UniProtKB-UniRule"/>
</dbReference>
<dbReference type="AlphaFoldDB" id="A0A058Z5E2"/>
<evidence type="ECO:0000256" key="8">
    <source>
        <dbReference type="ARBA" id="ARBA00022840"/>
    </source>
</evidence>
<evidence type="ECO:0000256" key="12">
    <source>
        <dbReference type="PIRSR" id="PIRSR039133-3"/>
    </source>
</evidence>
<dbReference type="GO" id="GO:0019948">
    <property type="term" value="F:SUMO activating enzyme activity"/>
    <property type="evidence" value="ECO:0007669"/>
    <property type="project" value="UniProtKB-UniRule"/>
</dbReference>
<feature type="region of interest" description="Disordered" evidence="14">
    <location>
        <begin position="598"/>
        <end position="677"/>
    </location>
</feature>
<dbReference type="eggNOG" id="KOG2013">
    <property type="taxonomic scope" value="Eukaryota"/>
</dbReference>
<dbReference type="Proteomes" id="UP000030693">
    <property type="component" value="Unassembled WGS sequence"/>
</dbReference>
<keyword evidence="6 9" id="KW-0833">Ubl conjugation pathway</keyword>
<dbReference type="GO" id="GO:0046872">
    <property type="term" value="F:metal ion binding"/>
    <property type="evidence" value="ECO:0007669"/>
    <property type="project" value="UniProtKB-KW"/>
</dbReference>
<dbReference type="InterPro" id="IPR028077">
    <property type="entry name" value="UAE_UbL_dom"/>
</dbReference>
<evidence type="ECO:0000256" key="9">
    <source>
        <dbReference type="PIRNR" id="PIRNR039133"/>
    </source>
</evidence>
<protein>
    <recommendedName>
        <fullName evidence="9">SUMO-activating enzyme subunit</fullName>
    </recommendedName>
</protein>
<dbReference type="PRINTS" id="PR01849">
    <property type="entry name" value="UBIQUITINACT"/>
</dbReference>
<keyword evidence="4 9" id="KW-0479">Metal-binding</keyword>
<dbReference type="UniPathway" id="UPA00886"/>
<feature type="domain" description="Ubiquitin/SUMO-activating enzyme ubiquitin-like" evidence="17">
    <location>
        <begin position="497"/>
        <end position="583"/>
    </location>
</feature>
<dbReference type="RefSeq" id="XP_009496734.1">
    <property type="nucleotide sequence ID" value="XM_009498459.1"/>
</dbReference>
<evidence type="ECO:0000259" key="17">
    <source>
        <dbReference type="Pfam" id="PF14732"/>
    </source>
</evidence>
<dbReference type="InterPro" id="IPR030661">
    <property type="entry name" value="Uba2"/>
</dbReference>
<dbReference type="InterPro" id="IPR000011">
    <property type="entry name" value="UBQ/SUMO-activ_enz_E1-like"/>
</dbReference>
<keyword evidence="5 9" id="KW-0547">Nucleotide-binding</keyword>
<proteinExistence type="inferred from homology"/>
<feature type="binding site" evidence="11">
    <location>
        <begin position="132"/>
        <end position="137"/>
    </location>
    <ligand>
        <name>ATP</name>
        <dbReference type="ChEBI" id="CHEBI:30616"/>
    </ligand>
</feature>
<evidence type="ECO:0000256" key="7">
    <source>
        <dbReference type="ARBA" id="ARBA00022833"/>
    </source>
</evidence>
<name>A0A058Z5E2_FONAL</name>
<evidence type="ECO:0000256" key="11">
    <source>
        <dbReference type="PIRSR" id="PIRSR039133-2"/>
    </source>
</evidence>
<keyword evidence="7 9" id="KW-0862">Zinc</keyword>
<feature type="active site" description="Glycyl thioester intermediate" evidence="10 13">
    <location>
        <position position="188"/>
    </location>
</feature>
<keyword evidence="3" id="KW-0436">Ligase</keyword>
<feature type="domain" description="THIF-type NAD/FAD binding fold" evidence="15">
    <location>
        <begin position="12"/>
        <end position="447"/>
    </location>
</feature>
<reference evidence="18" key="1">
    <citation type="submission" date="2013-04" db="EMBL/GenBank/DDBJ databases">
        <title>The Genome Sequence of Fonticula alba ATCC 38817.</title>
        <authorList>
            <consortium name="The Broad Institute Genomics Platform"/>
            <person name="Russ C."/>
            <person name="Cuomo C."/>
            <person name="Burger G."/>
            <person name="Gray M.W."/>
            <person name="Holland P.W.H."/>
            <person name="King N."/>
            <person name="Lang F.B.F."/>
            <person name="Roger A.J."/>
            <person name="Ruiz-Trillo I."/>
            <person name="Brown M."/>
            <person name="Walker B."/>
            <person name="Young S."/>
            <person name="Zeng Q."/>
            <person name="Gargeya S."/>
            <person name="Fitzgerald M."/>
            <person name="Haas B."/>
            <person name="Abouelleil A."/>
            <person name="Allen A.W."/>
            <person name="Alvarado L."/>
            <person name="Arachchi H.M."/>
            <person name="Berlin A.M."/>
            <person name="Chapman S.B."/>
            <person name="Gainer-Dewar J."/>
            <person name="Goldberg J."/>
            <person name="Griggs A."/>
            <person name="Gujja S."/>
            <person name="Hansen M."/>
            <person name="Howarth C."/>
            <person name="Imamovic A."/>
            <person name="Ireland A."/>
            <person name="Larimer J."/>
            <person name="McCowan C."/>
            <person name="Murphy C."/>
            <person name="Pearson M."/>
            <person name="Poon T.W."/>
            <person name="Priest M."/>
            <person name="Roberts A."/>
            <person name="Saif S."/>
            <person name="Shea T."/>
            <person name="Sisk P."/>
            <person name="Sykes S."/>
            <person name="Wortman J."/>
            <person name="Nusbaum C."/>
            <person name="Birren B."/>
        </authorList>
    </citation>
    <scope>NUCLEOTIDE SEQUENCE [LARGE SCALE GENOMIC DNA]</scope>
    <source>
        <strain evidence="18">ATCC 38817</strain>
    </source>
</reference>
<comment type="subunit">
    <text evidence="9">Heterodimer.</text>
</comment>
<dbReference type="Gene3D" id="3.10.290.20">
    <property type="entry name" value="Ubiquitin-like 2 activating enzyme e1b. Chain: B, domain 3"/>
    <property type="match status" value="1"/>
</dbReference>
<dbReference type="InterPro" id="IPR019572">
    <property type="entry name" value="UBA_E1_SCCH"/>
</dbReference>
<dbReference type="EMBL" id="KB932207">
    <property type="protein sequence ID" value="KCV69163.1"/>
    <property type="molecule type" value="Genomic_DNA"/>
</dbReference>
<feature type="domain" description="Ubiquitin-activating enzyme SCCH" evidence="16">
    <location>
        <begin position="361"/>
        <end position="412"/>
    </location>
</feature>
<organism evidence="18">
    <name type="scientific">Fonticula alba</name>
    <name type="common">Slime mold</name>
    <dbReference type="NCBI Taxonomy" id="691883"/>
    <lineage>
        <taxon>Eukaryota</taxon>
        <taxon>Rotosphaerida</taxon>
        <taxon>Fonticulaceae</taxon>
        <taxon>Fonticula</taxon>
    </lineage>
</organism>
<feature type="binding site" evidence="12">
    <location>
        <position position="173"/>
    </location>
    <ligand>
        <name>Zn(2+)</name>
        <dbReference type="ChEBI" id="CHEBI:29105"/>
    </ligand>
</feature>
<feature type="binding site" evidence="11">
    <location>
        <position position="84"/>
    </location>
    <ligand>
        <name>ATP</name>
        <dbReference type="ChEBI" id="CHEBI:30616"/>
    </ligand>
</feature>
<evidence type="ECO:0000259" key="15">
    <source>
        <dbReference type="Pfam" id="PF00899"/>
    </source>
</evidence>
<dbReference type="Gene3D" id="3.50.50.80">
    <property type="entry name" value="Ubiquitin-activating enzyme E1, inactive adenylation domain, subdomain 1"/>
    <property type="match status" value="1"/>
</dbReference>
<evidence type="ECO:0000313" key="18">
    <source>
        <dbReference type="EMBL" id="KCV69163.1"/>
    </source>
</evidence>
<feature type="binding site" evidence="12">
    <location>
        <position position="176"/>
    </location>
    <ligand>
        <name>Zn(2+)</name>
        <dbReference type="ChEBI" id="CHEBI:29105"/>
    </ligand>
</feature>
<feature type="binding site" evidence="11">
    <location>
        <position position="60"/>
    </location>
    <ligand>
        <name>ATP</name>
        <dbReference type="ChEBI" id="CHEBI:30616"/>
    </ligand>
</feature>
<dbReference type="Pfam" id="PF14732">
    <property type="entry name" value="UAE_UbL"/>
    <property type="match status" value="1"/>
</dbReference>
<dbReference type="GO" id="GO:0031510">
    <property type="term" value="C:SUMO activating enzyme complex"/>
    <property type="evidence" value="ECO:0007669"/>
    <property type="project" value="UniProtKB-UniRule"/>
</dbReference>
<accession>A0A058Z5E2</accession>
<dbReference type="PANTHER" id="PTHR10953:SF5">
    <property type="entry name" value="SUMO-ACTIVATING ENZYME SUBUNIT 2"/>
    <property type="match status" value="1"/>
</dbReference>
<dbReference type="OMA" id="CKEACKC"/>
<evidence type="ECO:0000256" key="10">
    <source>
        <dbReference type="PIRSR" id="PIRSR039133-1"/>
    </source>
</evidence>
<dbReference type="InterPro" id="IPR035985">
    <property type="entry name" value="Ubiquitin-activating_enz"/>
</dbReference>
<feature type="binding site" evidence="11">
    <location>
        <begin position="109"/>
        <end position="110"/>
    </location>
    <ligand>
        <name>ATP</name>
        <dbReference type="ChEBI" id="CHEBI:30616"/>
    </ligand>
</feature>
<keyword evidence="19" id="KW-1185">Reference proteome</keyword>
<evidence type="ECO:0000256" key="3">
    <source>
        <dbReference type="ARBA" id="ARBA00022598"/>
    </source>
</evidence>
<evidence type="ECO:0000259" key="16">
    <source>
        <dbReference type="Pfam" id="PF10585"/>
    </source>
</evidence>
<dbReference type="Pfam" id="PF10585">
    <property type="entry name" value="UBA_E1_SCCH"/>
    <property type="match status" value="1"/>
</dbReference>
<keyword evidence="8 9" id="KW-0067">ATP-binding</keyword>
<evidence type="ECO:0000256" key="5">
    <source>
        <dbReference type="ARBA" id="ARBA00022741"/>
    </source>
</evidence>
<dbReference type="InterPro" id="IPR023318">
    <property type="entry name" value="Ub_act_enz_dom_a_sf"/>
</dbReference>
<dbReference type="InterPro" id="IPR045886">
    <property type="entry name" value="ThiF/MoeB/HesA"/>
</dbReference>
<evidence type="ECO:0000256" key="6">
    <source>
        <dbReference type="ARBA" id="ARBA00022786"/>
    </source>
</evidence>
<dbReference type="GeneID" id="20529302"/>
<sequence length="677" mass="72147">MSVPHLLQDLQRLLGQTDLARLTDARLLMVGAGGIGCEILKNLVLAGFASGPRGSIDVIDLDTIDLSNLNRQFLFQREHVGLPKSTTACQSALKFQPALAGKLHPHLGSILDMSQYGISFFRRFDVVIGALDNIPARRHVNRMCMAAGVPLVESGTTGYLGQVSVIAGGQSECYDCTPPPPSKSFPVCTIRSTPSLPIHCLVWAKDFLLPQLFGSPAETAAETRELEAAVERRRQEAAPSGAPGELDAAGADELEALLAENRAVAALRADMLSDTHAARRRLFDHLFRGDIDRLLALEALWAPESGRTPPTPLDIDQLLPLESGNDHHSGGRVLMRAASGGVGDQQVWSVAENAIVFLDSMQQLALRVSCAAPEAEALAFDKDDDLMMDFVCAAANLRMICFGITPQSRFRARSIAGNIIPAIATTNAIVSGQAVLEIIALLTGPPRAADAGPGLAPSSRTTYLVQGPGRARLMSKERPAPPKPDCLACQGPTKLVLRCDLKVARLGDFIRTSLQEQLELEDPSVSVSSSQNDEARLLADADFDSNHGSTLATLGIDENTFILVEDDLGERQAELFVEHVTDLQESQLLVAATGRPAVPVDLPAKPRPAESHDNEEPQSPAGDIASGPGNDHGDVILLDDGDAIELTADTSTGKRKAPVEDDGDAAAASPASKRRHT</sequence>
<evidence type="ECO:0000256" key="13">
    <source>
        <dbReference type="PROSITE-ProRule" id="PRU10132"/>
    </source>
</evidence>
<evidence type="ECO:0000256" key="1">
    <source>
        <dbReference type="ARBA" id="ARBA00004718"/>
    </source>
</evidence>
<dbReference type="GO" id="GO:0005524">
    <property type="term" value="F:ATP binding"/>
    <property type="evidence" value="ECO:0007669"/>
    <property type="project" value="UniProtKB-UniRule"/>
</dbReference>
<evidence type="ECO:0000256" key="2">
    <source>
        <dbReference type="ARBA" id="ARBA00005673"/>
    </source>
</evidence>
<dbReference type="InterPro" id="IPR000594">
    <property type="entry name" value="ThiF_NAD_FAD-bd"/>
</dbReference>
<dbReference type="PROSITE" id="PS00865">
    <property type="entry name" value="UBIQUITIN_ACTIVAT_2"/>
    <property type="match status" value="1"/>
</dbReference>
<evidence type="ECO:0000313" key="19">
    <source>
        <dbReference type="Proteomes" id="UP000030693"/>
    </source>
</evidence>
<dbReference type="PIRSF" id="PIRSF039133">
    <property type="entry name" value="SUMO_E1B"/>
    <property type="match status" value="1"/>
</dbReference>
<evidence type="ECO:0000256" key="4">
    <source>
        <dbReference type="ARBA" id="ARBA00022723"/>
    </source>
</evidence>
<dbReference type="FunFam" id="3.50.50.80:FF:000002">
    <property type="entry name" value="SUMO-activating enzyme subunit 2"/>
    <property type="match status" value="1"/>
</dbReference>
<feature type="binding site" evidence="12">
    <location>
        <position position="489"/>
    </location>
    <ligand>
        <name>Zn(2+)</name>
        <dbReference type="ChEBI" id="CHEBI:29105"/>
    </ligand>
</feature>
<dbReference type="Gene3D" id="1.10.10.520">
    <property type="entry name" value="Ubiquitin activating enzymes (Uba3). Chain: B, domain 2"/>
    <property type="match status" value="1"/>
</dbReference>
<dbReference type="GO" id="GO:0005737">
    <property type="term" value="C:cytoplasm"/>
    <property type="evidence" value="ECO:0007669"/>
    <property type="project" value="TreeGrafter"/>
</dbReference>
<feature type="binding site" evidence="11">
    <location>
        <begin position="31"/>
        <end position="36"/>
    </location>
    <ligand>
        <name>ATP</name>
        <dbReference type="ChEBI" id="CHEBI:30616"/>
    </ligand>
</feature>
<gene>
    <name evidence="18" type="ORF">H696_04577</name>
</gene>
<dbReference type="InterPro" id="IPR042449">
    <property type="entry name" value="Ub-E1_IAD_1"/>
</dbReference>
<dbReference type="OrthoDB" id="10255449at2759"/>